<dbReference type="EMBL" id="CACQ02004487">
    <property type="protein sequence ID" value="CCF41097.1"/>
    <property type="molecule type" value="Genomic_DNA"/>
</dbReference>
<proteinExistence type="predicted"/>
<feature type="non-terminal residue" evidence="1">
    <location>
        <position position="1"/>
    </location>
</feature>
<organism evidence="1 2">
    <name type="scientific">Colletotrichum higginsianum (strain IMI 349063)</name>
    <name type="common">Crucifer anthracnose fungus</name>
    <dbReference type="NCBI Taxonomy" id="759273"/>
    <lineage>
        <taxon>Eukaryota</taxon>
        <taxon>Fungi</taxon>
        <taxon>Dikarya</taxon>
        <taxon>Ascomycota</taxon>
        <taxon>Pezizomycotina</taxon>
        <taxon>Sordariomycetes</taxon>
        <taxon>Hypocreomycetidae</taxon>
        <taxon>Glomerellales</taxon>
        <taxon>Glomerellaceae</taxon>
        <taxon>Colletotrichum</taxon>
        <taxon>Colletotrichum destructivum species complex</taxon>
    </lineage>
</organism>
<dbReference type="AlphaFoldDB" id="H1VLJ4"/>
<dbReference type="HOGENOM" id="CLU_2432817_0_0_1"/>
<name>H1VLJ4_COLHI</name>
<gene>
    <name evidence="1" type="ORF">CH063_11478</name>
</gene>
<evidence type="ECO:0000313" key="1">
    <source>
        <dbReference type="EMBL" id="CCF41097.1"/>
    </source>
</evidence>
<dbReference type="Proteomes" id="UP000007174">
    <property type="component" value="Unassembled WGS sequence"/>
</dbReference>
<sequence>QKVDLVFLAERVERRLEQALELIVVELLETPRPRRGTFDVVEIREIPFILGDSYNAFRHGLEVGCGRFMLFGGMEMDPVAVWVFDHCQMRP</sequence>
<protein>
    <submittedName>
        <fullName evidence="1">Uncharacterized protein</fullName>
    </submittedName>
</protein>
<evidence type="ECO:0000313" key="2">
    <source>
        <dbReference type="Proteomes" id="UP000007174"/>
    </source>
</evidence>
<accession>H1VLJ4</accession>
<reference evidence="2" key="1">
    <citation type="journal article" date="2012" name="Nat. Genet.">
        <title>Lifestyle transitions in plant pathogenic Colletotrichum fungi deciphered by genome and transcriptome analyses.</title>
        <authorList>
            <person name="O'Connell R.J."/>
            <person name="Thon M.R."/>
            <person name="Hacquard S."/>
            <person name="Amyotte S.G."/>
            <person name="Kleemann J."/>
            <person name="Torres M.F."/>
            <person name="Damm U."/>
            <person name="Buiate E.A."/>
            <person name="Epstein L."/>
            <person name="Alkan N."/>
            <person name="Altmueller J."/>
            <person name="Alvarado-Balderrama L."/>
            <person name="Bauser C.A."/>
            <person name="Becker C."/>
            <person name="Birren B.W."/>
            <person name="Chen Z."/>
            <person name="Choi J."/>
            <person name="Crouch J.A."/>
            <person name="Duvick J.P."/>
            <person name="Farman M.A."/>
            <person name="Gan P."/>
            <person name="Heiman D."/>
            <person name="Henrissat B."/>
            <person name="Howard R.J."/>
            <person name="Kabbage M."/>
            <person name="Koch C."/>
            <person name="Kracher B."/>
            <person name="Kubo Y."/>
            <person name="Law A.D."/>
            <person name="Lebrun M.-H."/>
            <person name="Lee Y.-H."/>
            <person name="Miyara I."/>
            <person name="Moore N."/>
            <person name="Neumann U."/>
            <person name="Nordstroem K."/>
            <person name="Panaccione D.G."/>
            <person name="Panstruga R."/>
            <person name="Place M."/>
            <person name="Proctor R.H."/>
            <person name="Prusky D."/>
            <person name="Rech G."/>
            <person name="Reinhardt R."/>
            <person name="Rollins J.A."/>
            <person name="Rounsley S."/>
            <person name="Schardl C.L."/>
            <person name="Schwartz D.C."/>
            <person name="Shenoy N."/>
            <person name="Shirasu K."/>
            <person name="Sikhakolli U.R."/>
            <person name="Stueber K."/>
            <person name="Sukno S.A."/>
            <person name="Sweigard J.A."/>
            <person name="Takano Y."/>
            <person name="Takahara H."/>
            <person name="Trail F."/>
            <person name="van der Does H.C."/>
            <person name="Voll L.M."/>
            <person name="Will I."/>
            <person name="Young S."/>
            <person name="Zeng Q."/>
            <person name="Zhang J."/>
            <person name="Zhou S."/>
            <person name="Dickman M.B."/>
            <person name="Schulze-Lefert P."/>
            <person name="Ver Loren van Themaat E."/>
            <person name="Ma L.-J."/>
            <person name="Vaillancourt L.J."/>
        </authorList>
    </citation>
    <scope>NUCLEOTIDE SEQUENCE [LARGE SCALE GENOMIC DNA]</scope>
    <source>
        <strain evidence="2">IMI 349063</strain>
    </source>
</reference>